<sequence>MGGKEVFIKSVLQATSIYAMQCFLFPKSLCRKLESIMNKFWWSNNKTRRGIHWSCWERLCKPKCEEGLGFKNLSISSTKIGSYPSLTWRSICSARELIDEGVLWRVGNGDRINIWNDPWLPGHGNNRVVIQNIRPSWTTINQLIETVSGTWNRELIHHLFDEDTAARIFAIPFVGDSSDDFLT</sequence>
<proteinExistence type="predicted"/>
<keyword evidence="1" id="KW-0548">Nucleotidyltransferase</keyword>
<reference evidence="2" key="1">
    <citation type="journal article" date="2019" name="Plant Biotechnol. J.">
        <title>Genome sequencing of the Australian wild diploid species Gossypium australe highlights disease resistance and delayed gland morphogenesis.</title>
        <authorList>
            <person name="Cai Y."/>
            <person name="Cai X."/>
            <person name="Wang Q."/>
            <person name="Wang P."/>
            <person name="Zhang Y."/>
            <person name="Cai C."/>
            <person name="Xu Y."/>
            <person name="Wang K."/>
            <person name="Zhou Z."/>
            <person name="Wang C."/>
            <person name="Geng S."/>
            <person name="Li B."/>
            <person name="Dong Q."/>
            <person name="Hou Y."/>
            <person name="Wang H."/>
            <person name="Ai P."/>
            <person name="Liu Z."/>
            <person name="Yi F."/>
            <person name="Sun M."/>
            <person name="An G."/>
            <person name="Cheng J."/>
            <person name="Zhang Y."/>
            <person name="Shi Q."/>
            <person name="Xie Y."/>
            <person name="Shi X."/>
            <person name="Chang Y."/>
            <person name="Huang F."/>
            <person name="Chen Y."/>
            <person name="Hong S."/>
            <person name="Mi L."/>
            <person name="Sun Q."/>
            <person name="Zhang L."/>
            <person name="Zhou B."/>
            <person name="Peng R."/>
            <person name="Zhang X."/>
            <person name="Liu F."/>
        </authorList>
    </citation>
    <scope>NUCLEOTIDE SEQUENCE [LARGE SCALE GENOMIC DNA]</scope>
    <source>
        <strain evidence="2">cv. PA1801</strain>
    </source>
</reference>
<dbReference type="PANTHER" id="PTHR33116:SF86">
    <property type="entry name" value="REVERSE TRANSCRIPTASE DOMAIN-CONTAINING PROTEIN"/>
    <property type="match status" value="1"/>
</dbReference>
<dbReference type="Proteomes" id="UP000325315">
    <property type="component" value="Unassembled WGS sequence"/>
</dbReference>
<keyword evidence="1" id="KW-0808">Transferase</keyword>
<protein>
    <submittedName>
        <fullName evidence="1">Reverse transcriptase</fullName>
    </submittedName>
</protein>
<keyword evidence="1" id="KW-0695">RNA-directed DNA polymerase</keyword>
<comment type="caution">
    <text evidence="1">The sequence shown here is derived from an EMBL/GenBank/DDBJ whole genome shotgun (WGS) entry which is preliminary data.</text>
</comment>
<dbReference type="OrthoDB" id="998444at2759"/>
<dbReference type="GO" id="GO:0003964">
    <property type="term" value="F:RNA-directed DNA polymerase activity"/>
    <property type="evidence" value="ECO:0007669"/>
    <property type="project" value="UniProtKB-KW"/>
</dbReference>
<evidence type="ECO:0000313" key="2">
    <source>
        <dbReference type="Proteomes" id="UP000325315"/>
    </source>
</evidence>
<dbReference type="PANTHER" id="PTHR33116">
    <property type="entry name" value="REVERSE TRANSCRIPTASE ZINC-BINDING DOMAIN-CONTAINING PROTEIN-RELATED-RELATED"/>
    <property type="match status" value="1"/>
</dbReference>
<dbReference type="EMBL" id="SMMG02000004">
    <property type="protein sequence ID" value="KAA3477767.1"/>
    <property type="molecule type" value="Genomic_DNA"/>
</dbReference>
<organism evidence="1 2">
    <name type="scientific">Gossypium australe</name>
    <dbReference type="NCBI Taxonomy" id="47621"/>
    <lineage>
        <taxon>Eukaryota</taxon>
        <taxon>Viridiplantae</taxon>
        <taxon>Streptophyta</taxon>
        <taxon>Embryophyta</taxon>
        <taxon>Tracheophyta</taxon>
        <taxon>Spermatophyta</taxon>
        <taxon>Magnoliopsida</taxon>
        <taxon>eudicotyledons</taxon>
        <taxon>Gunneridae</taxon>
        <taxon>Pentapetalae</taxon>
        <taxon>rosids</taxon>
        <taxon>malvids</taxon>
        <taxon>Malvales</taxon>
        <taxon>Malvaceae</taxon>
        <taxon>Malvoideae</taxon>
        <taxon>Gossypium</taxon>
    </lineage>
</organism>
<keyword evidence="2" id="KW-1185">Reference proteome</keyword>
<name>A0A5B6W9E9_9ROSI</name>
<gene>
    <name evidence="1" type="ORF">EPI10_011629</name>
</gene>
<dbReference type="AlphaFoldDB" id="A0A5B6W9E9"/>
<accession>A0A5B6W9E9</accession>
<evidence type="ECO:0000313" key="1">
    <source>
        <dbReference type="EMBL" id="KAA3477767.1"/>
    </source>
</evidence>